<feature type="domain" description="Major facilitator superfamily (MFS) profile" evidence="27">
    <location>
        <begin position="11"/>
        <end position="405"/>
    </location>
</feature>
<comment type="subcellular location">
    <subcellularLocation>
        <location evidence="2">Cell membrane</location>
        <topology evidence="2">Multi-pass membrane protein</topology>
    </subcellularLocation>
    <subcellularLocation>
        <location evidence="1">Lysosome membrane</location>
        <topology evidence="1">Multi-pass membrane protein</topology>
    </subcellularLocation>
</comment>
<name>A0ABP6ZB37_9ACTN</name>
<evidence type="ECO:0000256" key="8">
    <source>
        <dbReference type="ARBA" id="ARBA00023228"/>
    </source>
</evidence>
<keyword evidence="7 26" id="KW-0472">Membrane</keyword>
<feature type="transmembrane region" description="Helical" evidence="26">
    <location>
        <begin position="343"/>
        <end position="371"/>
    </location>
</feature>
<dbReference type="Proteomes" id="UP001501490">
    <property type="component" value="Unassembled WGS sequence"/>
</dbReference>
<gene>
    <name evidence="28" type="ORF">GCM10022236_02040</name>
</gene>
<evidence type="ECO:0000256" key="20">
    <source>
        <dbReference type="ARBA" id="ARBA00044919"/>
    </source>
</evidence>
<evidence type="ECO:0000256" key="2">
    <source>
        <dbReference type="ARBA" id="ARBA00004651"/>
    </source>
</evidence>
<comment type="catalytic activity">
    <reaction evidence="9">
        <text>L-lysyl-L-alanine(out) = L-lysyl-L-alanine(in)</text>
        <dbReference type="Rhea" id="RHEA:79399"/>
        <dbReference type="ChEBI" id="CHEBI:229954"/>
    </reaction>
</comment>
<feature type="transmembrane region" description="Helical" evidence="26">
    <location>
        <begin position="310"/>
        <end position="331"/>
    </location>
</feature>
<comment type="catalytic activity">
    <reaction evidence="17">
        <text>L-lysyl-L-lysine(out) = L-lysyl-L-lysine(in)</text>
        <dbReference type="Rhea" id="RHEA:79403"/>
        <dbReference type="ChEBI" id="CHEBI:229956"/>
    </reaction>
</comment>
<feature type="transmembrane region" description="Helical" evidence="26">
    <location>
        <begin position="76"/>
        <end position="96"/>
    </location>
</feature>
<comment type="catalytic activity">
    <reaction evidence="14">
        <text>L-alpha-aminoacyl-L-lysine(out) = L-alpha-aminoacyl-L-lysine(in)</text>
        <dbReference type="Rhea" id="RHEA:79383"/>
        <dbReference type="ChEBI" id="CHEBI:229966"/>
    </reaction>
</comment>
<evidence type="ECO:0000256" key="1">
    <source>
        <dbReference type="ARBA" id="ARBA00004155"/>
    </source>
</evidence>
<keyword evidence="5 26" id="KW-0812">Transmembrane</keyword>
<keyword evidence="6 26" id="KW-1133">Transmembrane helix</keyword>
<evidence type="ECO:0000256" key="19">
    <source>
        <dbReference type="ARBA" id="ARBA00044912"/>
    </source>
</evidence>
<evidence type="ECO:0000256" key="13">
    <source>
        <dbReference type="ARBA" id="ARBA00044891"/>
    </source>
</evidence>
<evidence type="ECO:0000256" key="24">
    <source>
        <dbReference type="ARBA" id="ARBA00045709"/>
    </source>
</evidence>
<comment type="catalytic activity">
    <reaction evidence="15">
        <text>L-aspartyl-L-lysine(out) = L-aspartyl-L-lysine(in)</text>
        <dbReference type="Rhea" id="RHEA:79411"/>
        <dbReference type="ChEBI" id="CHEBI:229953"/>
    </reaction>
</comment>
<evidence type="ECO:0000256" key="3">
    <source>
        <dbReference type="ARBA" id="ARBA00008335"/>
    </source>
</evidence>
<dbReference type="PANTHER" id="PTHR23512:SF3">
    <property type="entry name" value="MAJOR FACILITATOR SUPERFAMILY DOMAIN-CONTAINING PROTEIN 1"/>
    <property type="match status" value="1"/>
</dbReference>
<feature type="transmembrane region" description="Helical" evidence="26">
    <location>
        <begin position="253"/>
        <end position="273"/>
    </location>
</feature>
<evidence type="ECO:0000256" key="25">
    <source>
        <dbReference type="ARBA" id="ARBA00046376"/>
    </source>
</evidence>
<comment type="similarity">
    <text evidence="3">Belongs to the major facilitator superfamily.</text>
</comment>
<dbReference type="Pfam" id="PF07690">
    <property type="entry name" value="MFS_1"/>
    <property type="match status" value="1"/>
</dbReference>
<feature type="transmembrane region" description="Helical" evidence="26">
    <location>
        <begin position="221"/>
        <end position="241"/>
    </location>
</feature>
<feature type="transmembrane region" description="Helical" evidence="26">
    <location>
        <begin position="42"/>
        <end position="69"/>
    </location>
</feature>
<dbReference type="EMBL" id="BAABAB010000002">
    <property type="protein sequence ID" value="GAA3603902.1"/>
    <property type="molecule type" value="Genomic_DNA"/>
</dbReference>
<proteinExistence type="inferred from homology"/>
<feature type="transmembrane region" description="Helical" evidence="26">
    <location>
        <begin position="285"/>
        <end position="304"/>
    </location>
</feature>
<protein>
    <recommendedName>
        <fullName evidence="22">Lysosomal dipeptide transporter MFSD1</fullName>
    </recommendedName>
    <alternativeName>
        <fullName evidence="23">Major facilitator superfamily domain-containing protein 1</fullName>
    </alternativeName>
</protein>
<comment type="function">
    <text evidence="24">Lysosomal dipeptide uniporter that selectively exports lysine, arginine or histidine-containing dipeptides with a net positive charge from the lysosome lumen into the cytosol. Could play a role in a specific type of protein O-glycosylation indirectly regulating macrophages migration and tissue invasion. Also essential for liver homeostasis.</text>
</comment>
<comment type="catalytic activity">
    <reaction evidence="19">
        <text>L-histidyl-L-alpha-amino acid(out) = L-histidyl-L-alpha-amino acid(in)</text>
        <dbReference type="Rhea" id="RHEA:79379"/>
        <dbReference type="ChEBI" id="CHEBI:229964"/>
    </reaction>
</comment>
<evidence type="ECO:0000256" key="11">
    <source>
        <dbReference type="ARBA" id="ARBA00044881"/>
    </source>
</evidence>
<feature type="transmembrane region" description="Helical" evidence="26">
    <location>
        <begin position="102"/>
        <end position="123"/>
    </location>
</feature>
<evidence type="ECO:0000256" key="5">
    <source>
        <dbReference type="ARBA" id="ARBA00022692"/>
    </source>
</evidence>
<evidence type="ECO:0000256" key="21">
    <source>
        <dbReference type="ARBA" id="ARBA00044924"/>
    </source>
</evidence>
<dbReference type="RefSeq" id="WP_344801202.1">
    <property type="nucleotide sequence ID" value="NZ_BAABAB010000002.1"/>
</dbReference>
<dbReference type="PANTHER" id="PTHR23512">
    <property type="entry name" value="MAJOR FACILITATOR SUPERFAMILY DOMAIN-CONTAINING PROTEIN 1"/>
    <property type="match status" value="1"/>
</dbReference>
<reference evidence="29" key="1">
    <citation type="journal article" date="2019" name="Int. J. Syst. Evol. Microbiol.">
        <title>The Global Catalogue of Microorganisms (GCM) 10K type strain sequencing project: providing services to taxonomists for standard genome sequencing and annotation.</title>
        <authorList>
            <consortium name="The Broad Institute Genomics Platform"/>
            <consortium name="The Broad Institute Genome Sequencing Center for Infectious Disease"/>
            <person name="Wu L."/>
            <person name="Ma J."/>
        </authorList>
    </citation>
    <scope>NUCLEOTIDE SEQUENCE [LARGE SCALE GENOMIC DNA]</scope>
    <source>
        <strain evidence="29">JCM 16929</strain>
    </source>
</reference>
<evidence type="ECO:0000256" key="6">
    <source>
        <dbReference type="ARBA" id="ARBA00022989"/>
    </source>
</evidence>
<sequence length="434" mass="45826">MPRSTRRSWLVWGVGVLAYAVAVFQRTSLSVAAEPAKERFAIGAAMLSIFAVAQLIMYAAMQIPVGVLVDRFGSRLVIAAGALVMAAGQALLAVTFDPAGALVARVLVGTGDAMTFICVLRLIPAWFSVSQVPIITQLTGLLGQAGQVASTIPLVAALAGPGWTATYLGAASVGVLVAVLVLAAVRNVPPGSTAHVTVGSWRQAGNDLIDSFRAPGTRLGLWAHFTTQFSGMVFALLWGYPFMTIGLGYPPELAGGLLTMMVLAAVVIGPVLGRLTAQFPLRRSNLIFGILIATIGMWTIVLLWPGAAPLPVFVVLILVLSAYGPGSAVGFDFARTFNPSTRLGAATGIVNMGGFVASLTTIFVIGVVLDLLARGGAYTLTDFKIAFCFQYVVWAFGIVSLRRTRRLARAQLAAEGTLIDPLPHAIARRWRQRH</sequence>
<evidence type="ECO:0000256" key="23">
    <source>
        <dbReference type="ARBA" id="ARBA00045018"/>
    </source>
</evidence>
<evidence type="ECO:0000256" key="26">
    <source>
        <dbReference type="SAM" id="Phobius"/>
    </source>
</evidence>
<keyword evidence="4" id="KW-0813">Transport</keyword>
<comment type="catalytic activity">
    <reaction evidence="11">
        <text>L-alpha-aminoacyl-L-arginine(out) = L-alpha-aminoacyl-L-arginine(in)</text>
        <dbReference type="Rhea" id="RHEA:79367"/>
        <dbReference type="ChEBI" id="CHEBI:229968"/>
    </reaction>
</comment>
<dbReference type="InterPro" id="IPR052187">
    <property type="entry name" value="MFSD1"/>
</dbReference>
<dbReference type="InterPro" id="IPR011701">
    <property type="entry name" value="MFS"/>
</dbReference>
<evidence type="ECO:0000256" key="15">
    <source>
        <dbReference type="ARBA" id="ARBA00044898"/>
    </source>
</evidence>
<evidence type="ECO:0000256" key="18">
    <source>
        <dbReference type="ARBA" id="ARBA00044903"/>
    </source>
</evidence>
<dbReference type="CDD" id="cd06174">
    <property type="entry name" value="MFS"/>
    <property type="match status" value="1"/>
</dbReference>
<comment type="catalytic activity">
    <reaction evidence="10">
        <text>L-histidyl-glycine(out) = L-histidyl-glycine(in)</text>
        <dbReference type="Rhea" id="RHEA:79395"/>
        <dbReference type="ChEBI" id="CHEBI:229957"/>
    </reaction>
</comment>
<dbReference type="PROSITE" id="PS50850">
    <property type="entry name" value="MFS"/>
    <property type="match status" value="1"/>
</dbReference>
<keyword evidence="8" id="KW-0458">Lysosome</keyword>
<comment type="caution">
    <text evidence="28">The sequence shown here is derived from an EMBL/GenBank/DDBJ whole genome shotgun (WGS) entry which is preliminary data.</text>
</comment>
<keyword evidence="29" id="KW-1185">Reference proteome</keyword>
<evidence type="ECO:0000256" key="7">
    <source>
        <dbReference type="ARBA" id="ARBA00023136"/>
    </source>
</evidence>
<comment type="catalytic activity">
    <reaction evidence="16">
        <text>L-arginyl-L-alpha-amino acid(out) = L-arginyl-L-alpha-amino acid(in)</text>
        <dbReference type="Rhea" id="RHEA:79371"/>
        <dbReference type="ChEBI" id="CHEBI:84315"/>
    </reaction>
</comment>
<evidence type="ECO:0000259" key="27">
    <source>
        <dbReference type="PROSITE" id="PS50850"/>
    </source>
</evidence>
<dbReference type="InterPro" id="IPR020846">
    <property type="entry name" value="MFS_dom"/>
</dbReference>
<evidence type="ECO:0000256" key="10">
    <source>
        <dbReference type="ARBA" id="ARBA00044878"/>
    </source>
</evidence>
<dbReference type="Gene3D" id="1.20.1250.20">
    <property type="entry name" value="MFS general substrate transporter like domains"/>
    <property type="match status" value="2"/>
</dbReference>
<comment type="catalytic activity">
    <reaction evidence="21">
        <text>L-lysyl-glycine(out) = L-lysyl-glycine(in)</text>
        <dbReference type="Rhea" id="RHEA:79407"/>
        <dbReference type="ChEBI" id="CHEBI:191202"/>
    </reaction>
</comment>
<evidence type="ECO:0000256" key="14">
    <source>
        <dbReference type="ARBA" id="ARBA00044893"/>
    </source>
</evidence>
<comment type="catalytic activity">
    <reaction evidence="20">
        <text>L-alanyl-L-lysine(out) = L-alanyl-L-lysine(in)</text>
        <dbReference type="Rhea" id="RHEA:79415"/>
        <dbReference type="ChEBI" id="CHEBI:192470"/>
    </reaction>
</comment>
<evidence type="ECO:0000313" key="29">
    <source>
        <dbReference type="Proteomes" id="UP001501490"/>
    </source>
</evidence>
<comment type="subunit">
    <text evidence="25">Homodimer. Interacts with lysosomal protein GLMP (via lumenal domain); the interaction starts while both proteins are still in the endoplasmic reticulum and is required for stabilization of MFSD1 in lysosomes but has no direct effect on its targeting to lysosomes or transporter activity.</text>
</comment>
<comment type="catalytic activity">
    <reaction evidence="12">
        <text>L-alpha-aminoacyl-L-histidine(out) = L-alpha-aminoacyl-L-histidine(in)</text>
        <dbReference type="Rhea" id="RHEA:79375"/>
        <dbReference type="ChEBI" id="CHEBI:229967"/>
    </reaction>
</comment>
<dbReference type="InterPro" id="IPR036259">
    <property type="entry name" value="MFS_trans_sf"/>
</dbReference>
<evidence type="ECO:0000256" key="22">
    <source>
        <dbReference type="ARBA" id="ARBA00044985"/>
    </source>
</evidence>
<feature type="transmembrane region" description="Helical" evidence="26">
    <location>
        <begin position="383"/>
        <end position="401"/>
    </location>
</feature>
<evidence type="ECO:0000256" key="4">
    <source>
        <dbReference type="ARBA" id="ARBA00022448"/>
    </source>
</evidence>
<evidence type="ECO:0000256" key="17">
    <source>
        <dbReference type="ARBA" id="ARBA00044900"/>
    </source>
</evidence>
<evidence type="ECO:0000313" key="28">
    <source>
        <dbReference type="EMBL" id="GAA3603902.1"/>
    </source>
</evidence>
<feature type="transmembrane region" description="Helical" evidence="26">
    <location>
        <begin position="165"/>
        <end position="185"/>
    </location>
</feature>
<organism evidence="28 29">
    <name type="scientific">Microlunatus ginsengisoli</name>
    <dbReference type="NCBI Taxonomy" id="363863"/>
    <lineage>
        <taxon>Bacteria</taxon>
        <taxon>Bacillati</taxon>
        <taxon>Actinomycetota</taxon>
        <taxon>Actinomycetes</taxon>
        <taxon>Propionibacteriales</taxon>
        <taxon>Propionibacteriaceae</taxon>
        <taxon>Microlunatus</taxon>
    </lineage>
</organism>
<accession>A0ABP6ZB37</accession>
<evidence type="ECO:0000256" key="12">
    <source>
        <dbReference type="ARBA" id="ARBA00044884"/>
    </source>
</evidence>
<evidence type="ECO:0000256" key="16">
    <source>
        <dbReference type="ARBA" id="ARBA00044899"/>
    </source>
</evidence>
<comment type="catalytic activity">
    <reaction evidence="13">
        <text>L-lysyl-L-alpha-amino acid(out) = L-lysyl-L-alpha-amino acid(in)</text>
        <dbReference type="Rhea" id="RHEA:79387"/>
        <dbReference type="ChEBI" id="CHEBI:229965"/>
    </reaction>
</comment>
<comment type="catalytic activity">
    <reaction evidence="18">
        <text>L-arginyl-glycine(out) = L-arginyl-glycine(in)</text>
        <dbReference type="Rhea" id="RHEA:79391"/>
        <dbReference type="ChEBI" id="CHEBI:229955"/>
    </reaction>
</comment>
<evidence type="ECO:0000256" key="9">
    <source>
        <dbReference type="ARBA" id="ARBA00044876"/>
    </source>
</evidence>
<dbReference type="SUPFAM" id="SSF103473">
    <property type="entry name" value="MFS general substrate transporter"/>
    <property type="match status" value="1"/>
</dbReference>